<evidence type="ECO:0000313" key="1">
    <source>
        <dbReference type="EMBL" id="KPI98557.1"/>
    </source>
</evidence>
<gene>
    <name evidence="1" type="ORF">RR46_03709</name>
</gene>
<sequence>MHNGVYELVNSTVTYNITDFGNNSLSDITNEVYGLNDTAEVLMAFFNASEMCSVLTYSKRYSNLDISKERRDPIVKGSAVNLQIPLENR</sequence>
<proteinExistence type="predicted"/>
<dbReference type="EMBL" id="KQ459584">
    <property type="protein sequence ID" value="KPI98557.1"/>
    <property type="molecule type" value="Genomic_DNA"/>
</dbReference>
<dbReference type="AlphaFoldDB" id="A0A194PYZ7"/>
<keyword evidence="2" id="KW-1185">Reference proteome</keyword>
<name>A0A194PYZ7_PAPXU</name>
<protein>
    <submittedName>
        <fullName evidence="1">Uncharacterized protein</fullName>
    </submittedName>
</protein>
<accession>A0A194PYZ7</accession>
<organism evidence="1 2">
    <name type="scientific">Papilio xuthus</name>
    <name type="common">Asian swallowtail butterfly</name>
    <dbReference type="NCBI Taxonomy" id="66420"/>
    <lineage>
        <taxon>Eukaryota</taxon>
        <taxon>Metazoa</taxon>
        <taxon>Ecdysozoa</taxon>
        <taxon>Arthropoda</taxon>
        <taxon>Hexapoda</taxon>
        <taxon>Insecta</taxon>
        <taxon>Pterygota</taxon>
        <taxon>Neoptera</taxon>
        <taxon>Endopterygota</taxon>
        <taxon>Lepidoptera</taxon>
        <taxon>Glossata</taxon>
        <taxon>Ditrysia</taxon>
        <taxon>Papilionoidea</taxon>
        <taxon>Papilionidae</taxon>
        <taxon>Papilioninae</taxon>
        <taxon>Papilio</taxon>
    </lineage>
</organism>
<dbReference type="Proteomes" id="UP000053268">
    <property type="component" value="Unassembled WGS sequence"/>
</dbReference>
<reference evidence="1 2" key="1">
    <citation type="journal article" date="2015" name="Nat. Commun.">
        <title>Outbred genome sequencing and CRISPR/Cas9 gene editing in butterflies.</title>
        <authorList>
            <person name="Li X."/>
            <person name="Fan D."/>
            <person name="Zhang W."/>
            <person name="Liu G."/>
            <person name="Zhang L."/>
            <person name="Zhao L."/>
            <person name="Fang X."/>
            <person name="Chen L."/>
            <person name="Dong Y."/>
            <person name="Chen Y."/>
            <person name="Ding Y."/>
            <person name="Zhao R."/>
            <person name="Feng M."/>
            <person name="Zhu Y."/>
            <person name="Feng Y."/>
            <person name="Jiang X."/>
            <person name="Zhu D."/>
            <person name="Xiang H."/>
            <person name="Feng X."/>
            <person name="Li S."/>
            <person name="Wang J."/>
            <person name="Zhang G."/>
            <person name="Kronforst M.R."/>
            <person name="Wang W."/>
        </authorList>
    </citation>
    <scope>NUCLEOTIDE SEQUENCE [LARGE SCALE GENOMIC DNA]</scope>
    <source>
        <strain evidence="1">Ya'a_city_454_Px</strain>
        <tissue evidence="1">Whole body</tissue>
    </source>
</reference>
<evidence type="ECO:0000313" key="2">
    <source>
        <dbReference type="Proteomes" id="UP000053268"/>
    </source>
</evidence>